<feature type="transmembrane region" description="Helical" evidence="2">
    <location>
        <begin position="23"/>
        <end position="44"/>
    </location>
</feature>
<dbReference type="Proteomes" id="UP000037035">
    <property type="component" value="Unassembled WGS sequence"/>
</dbReference>
<dbReference type="AlphaFoldDB" id="A0A0L6UXM4"/>
<feature type="region of interest" description="Disordered" evidence="1">
    <location>
        <begin position="439"/>
        <end position="464"/>
    </location>
</feature>
<keyword evidence="2" id="KW-0472">Membrane</keyword>
<name>A0A0L6UXM4_9BASI</name>
<dbReference type="VEuPathDB" id="FungiDB:VP01_3284g1"/>
<evidence type="ECO:0000256" key="1">
    <source>
        <dbReference type="SAM" id="MobiDB-lite"/>
    </source>
</evidence>
<keyword evidence="2" id="KW-0812">Transmembrane</keyword>
<protein>
    <submittedName>
        <fullName evidence="3">Uncharacterized protein</fullName>
    </submittedName>
</protein>
<reference evidence="3 4" key="1">
    <citation type="submission" date="2015-08" db="EMBL/GenBank/DDBJ databases">
        <title>Next Generation Sequencing and Analysis of the Genome of Puccinia sorghi L Schw, the Causal Agent of Maize Common Rust.</title>
        <authorList>
            <person name="Rochi L."/>
            <person name="Burguener G."/>
            <person name="Darino M."/>
            <person name="Turjanski A."/>
            <person name="Kreff E."/>
            <person name="Dieguez M.J."/>
            <person name="Sacco F."/>
        </authorList>
    </citation>
    <scope>NUCLEOTIDE SEQUENCE [LARGE SCALE GENOMIC DNA]</scope>
    <source>
        <strain evidence="3 4">RO10H11247</strain>
    </source>
</reference>
<accession>A0A0L6UXM4</accession>
<dbReference type="EMBL" id="LAVV01008262">
    <property type="protein sequence ID" value="KNZ53306.1"/>
    <property type="molecule type" value="Genomic_DNA"/>
</dbReference>
<organism evidence="3 4">
    <name type="scientific">Puccinia sorghi</name>
    <dbReference type="NCBI Taxonomy" id="27349"/>
    <lineage>
        <taxon>Eukaryota</taxon>
        <taxon>Fungi</taxon>
        <taxon>Dikarya</taxon>
        <taxon>Basidiomycota</taxon>
        <taxon>Pucciniomycotina</taxon>
        <taxon>Pucciniomycetes</taxon>
        <taxon>Pucciniales</taxon>
        <taxon>Pucciniaceae</taxon>
        <taxon>Puccinia</taxon>
    </lineage>
</organism>
<sequence>MTGVGFWRTPHLNSFFFFLPPNLIFWSNLFLLVQLHLFSHWLLLTLGDHRIFFVTCYQVTYQLKKGPFVLSSLNQSLKKIKKIKKSSLTITHLLNPQFLVSPKFVEFGNSLLVLSSVVEILGFTALATLQSLVISKRKSIWELEQHFSTSTKFALHLIPLTCGTSMVGVVVDSISESWGISVSKSQELVGLLYWGNNHMLKIRLSFESKAASSKAHSFNQTSIFTCNTEPMKSQHFLNQITLHRYCDSIDLYTTSTGTEDTVTCQFWKFLFQPGLEKRMDHVWENFVSTRIGMADLPHLGNFCLSQGWWTNYKGKSFIRVFNLFKGGILPYKGIGIQEGVSMKLDFIADTETKAKDKKIRIDILKEELKGQHAYPEHEKKMRKEKRKIGLRFIPHQVGLEDELIIFLRKTKVIDEFLREELMHLGFQVSKASLSHMKSKSLNSKGAREAETPRIGWPGTGQSEDSIGGQNLANHRILFKWQDSEQSEHRIQMEYYSVSSIYPVSVSGRFIKIFHNKNNSISKLVTTISSSSTSINKTRSLQVIQGLQQNISRIINNFVSTSSLLL</sequence>
<comment type="caution">
    <text evidence="3">The sequence shown here is derived from an EMBL/GenBank/DDBJ whole genome shotgun (WGS) entry which is preliminary data.</text>
</comment>
<gene>
    <name evidence="3" type="ORF">VP01_3284g1</name>
</gene>
<evidence type="ECO:0000313" key="3">
    <source>
        <dbReference type="EMBL" id="KNZ53306.1"/>
    </source>
</evidence>
<keyword evidence="2" id="KW-1133">Transmembrane helix</keyword>
<proteinExistence type="predicted"/>
<evidence type="ECO:0000256" key="2">
    <source>
        <dbReference type="SAM" id="Phobius"/>
    </source>
</evidence>
<keyword evidence="4" id="KW-1185">Reference proteome</keyword>
<evidence type="ECO:0000313" key="4">
    <source>
        <dbReference type="Proteomes" id="UP000037035"/>
    </source>
</evidence>